<reference evidence="8 9" key="1">
    <citation type="submission" date="2019-04" db="EMBL/GenBank/DDBJ databases">
        <title>Cohnella sp. nov. isolated from preserved vegetables.</title>
        <authorList>
            <person name="Lin S.-Y."/>
            <person name="Hung M.-H."/>
            <person name="Young C.-C."/>
        </authorList>
    </citation>
    <scope>NUCLEOTIDE SEQUENCE [LARGE SCALE GENOMIC DNA]</scope>
    <source>
        <strain evidence="8 9">CC-MHH1044</strain>
    </source>
</reference>
<dbReference type="EMBL" id="SSOB01000034">
    <property type="protein sequence ID" value="THF75162.1"/>
    <property type="molecule type" value="Genomic_DNA"/>
</dbReference>
<dbReference type="InterPro" id="IPR051795">
    <property type="entry name" value="Glycosyl_Hydrlase_43"/>
</dbReference>
<keyword evidence="3 6" id="KW-0326">Glycosidase</keyword>
<dbReference type="Gene3D" id="2.115.10.20">
    <property type="entry name" value="Glycosyl hydrolase domain, family 43"/>
    <property type="match status" value="1"/>
</dbReference>
<dbReference type="Pfam" id="PF17851">
    <property type="entry name" value="GH43_C2"/>
    <property type="match status" value="1"/>
</dbReference>
<dbReference type="Gene3D" id="2.60.120.200">
    <property type="match status" value="1"/>
</dbReference>
<feature type="site" description="Important for catalytic activity, responsible for pKa modulation of the active site Glu and correct orientation of both the proton donor and substrate" evidence="5">
    <location>
        <position position="128"/>
    </location>
</feature>
<dbReference type="RefSeq" id="WP_136372174.1">
    <property type="nucleotide sequence ID" value="NZ_SSOB01000034.1"/>
</dbReference>
<proteinExistence type="inferred from homology"/>
<evidence type="ECO:0000256" key="4">
    <source>
        <dbReference type="PIRSR" id="PIRSR606710-1"/>
    </source>
</evidence>
<dbReference type="InterPro" id="IPR023296">
    <property type="entry name" value="Glyco_hydro_beta-prop_sf"/>
</dbReference>
<evidence type="ECO:0000256" key="3">
    <source>
        <dbReference type="ARBA" id="ARBA00023295"/>
    </source>
</evidence>
<dbReference type="AlphaFoldDB" id="A0A4S4BMN4"/>
<dbReference type="InterPro" id="IPR013320">
    <property type="entry name" value="ConA-like_dom_sf"/>
</dbReference>
<organism evidence="8 9">
    <name type="scientific">Cohnella fermenti</name>
    <dbReference type="NCBI Taxonomy" id="2565925"/>
    <lineage>
        <taxon>Bacteria</taxon>
        <taxon>Bacillati</taxon>
        <taxon>Bacillota</taxon>
        <taxon>Bacilli</taxon>
        <taxon>Bacillales</taxon>
        <taxon>Paenibacillaceae</taxon>
        <taxon>Cohnella</taxon>
    </lineage>
</organism>
<keyword evidence="9" id="KW-1185">Reference proteome</keyword>
<feature type="active site" description="Proton acceptor" evidence="4">
    <location>
        <position position="17"/>
    </location>
</feature>
<evidence type="ECO:0000313" key="9">
    <source>
        <dbReference type="Proteomes" id="UP000310636"/>
    </source>
</evidence>
<evidence type="ECO:0000256" key="2">
    <source>
        <dbReference type="ARBA" id="ARBA00022801"/>
    </source>
</evidence>
<dbReference type="InterPro" id="IPR006710">
    <property type="entry name" value="Glyco_hydro_43"/>
</dbReference>
<dbReference type="SUPFAM" id="SSF75005">
    <property type="entry name" value="Arabinanase/levansucrase/invertase"/>
    <property type="match status" value="1"/>
</dbReference>
<dbReference type="SUPFAM" id="SSF49899">
    <property type="entry name" value="Concanavalin A-like lectins/glucanases"/>
    <property type="match status" value="1"/>
</dbReference>
<dbReference type="Proteomes" id="UP000310636">
    <property type="component" value="Unassembled WGS sequence"/>
</dbReference>
<evidence type="ECO:0000256" key="6">
    <source>
        <dbReference type="RuleBase" id="RU361187"/>
    </source>
</evidence>
<comment type="similarity">
    <text evidence="1 6">Belongs to the glycosyl hydrolase 43 family.</text>
</comment>
<dbReference type="Pfam" id="PF04616">
    <property type="entry name" value="Glyco_hydro_43"/>
    <property type="match status" value="1"/>
</dbReference>
<dbReference type="PANTHER" id="PTHR42812:SF12">
    <property type="entry name" value="BETA-XYLOSIDASE-RELATED"/>
    <property type="match status" value="1"/>
</dbReference>
<dbReference type="PANTHER" id="PTHR42812">
    <property type="entry name" value="BETA-XYLOSIDASE"/>
    <property type="match status" value="1"/>
</dbReference>
<evidence type="ECO:0000256" key="1">
    <source>
        <dbReference type="ARBA" id="ARBA00009865"/>
    </source>
</evidence>
<evidence type="ECO:0000313" key="8">
    <source>
        <dbReference type="EMBL" id="THF75162.1"/>
    </source>
</evidence>
<accession>A0A4S4BMN4</accession>
<dbReference type="GO" id="GO:0004553">
    <property type="term" value="F:hydrolase activity, hydrolyzing O-glycosyl compounds"/>
    <property type="evidence" value="ECO:0007669"/>
    <property type="project" value="InterPro"/>
</dbReference>
<feature type="active site" description="Proton donor" evidence="4">
    <location>
        <position position="181"/>
    </location>
</feature>
<evidence type="ECO:0000259" key="7">
    <source>
        <dbReference type="Pfam" id="PF17851"/>
    </source>
</evidence>
<keyword evidence="2 6" id="KW-0378">Hydrolase</keyword>
<dbReference type="CDD" id="cd09001">
    <property type="entry name" value="GH43_FsAxh1-like"/>
    <property type="match status" value="1"/>
</dbReference>
<name>A0A4S4BMN4_9BACL</name>
<gene>
    <name evidence="8" type="ORF">E6C55_23040</name>
</gene>
<feature type="domain" description="Beta-xylosidase C-terminal Concanavalin A-like" evidence="7">
    <location>
        <begin position="309"/>
        <end position="527"/>
    </location>
</feature>
<evidence type="ECO:0000256" key="5">
    <source>
        <dbReference type="PIRSR" id="PIRSR606710-2"/>
    </source>
</evidence>
<dbReference type="InterPro" id="IPR041542">
    <property type="entry name" value="GH43_C2"/>
</dbReference>
<sequence length="531" mass="58936">MSTANVANPVLWADYPDPSVIRVGASYYMVSTSMHSMPGCPILKSSDLLHWELVNYVYDTFEDNDAHNLRNGSHIYGKGSWAATLRQHGGLFYVGFSSLDTNQFYVYRTADIEKGSWERFVIPGLHHDPSLLFDDGRVFVFHGNGDIRIRELTADATAVKPDGIDQLLFETAREGIGLRCEGCHAYKRNGYYYLFFIEWPRTGNGRRRQLAYRSSELLGPYESRIVLDDNLDYGNNGVAQGGIVDTPDGDWYAVLFQDHGAVGRIPCVVPVSWEDDWPVFGVNGRVPKTLAAGSAPASLAPLVTSDEFEYERNKLSLNWQWNHNPDNELWSVTDRPGWLRLKTGSLADSVEFARNTLTQRTEGPSCVATALLDATSMLPGDRAGMVALQGRFGAVGLRVEEDGAKRIVMCSTGSPEAGRADVESSGMGDAGKNGGEMVVWSAPYEGETVHLRIEFDFRTGSGLNSGSNVSVDRAFFSYSSDGETWISAGEPLQMRYALDHFMGCRIGLFHYASRSVGGWADFDYFRYVRQQ</sequence>
<dbReference type="GO" id="GO:0005975">
    <property type="term" value="P:carbohydrate metabolic process"/>
    <property type="evidence" value="ECO:0007669"/>
    <property type="project" value="InterPro"/>
</dbReference>
<dbReference type="OrthoDB" id="9801455at2"/>
<protein>
    <submittedName>
        <fullName evidence="8">Glycosyl hydrolase 43 family protein</fullName>
    </submittedName>
</protein>
<comment type="caution">
    <text evidence="8">The sequence shown here is derived from an EMBL/GenBank/DDBJ whole genome shotgun (WGS) entry which is preliminary data.</text>
</comment>